<reference evidence="1" key="1">
    <citation type="submission" date="2021-02" db="EMBL/GenBank/DDBJ databases">
        <authorList>
            <consortium name="DOE Joint Genome Institute"/>
            <person name="Ahrendt S."/>
            <person name="Looney B.P."/>
            <person name="Miyauchi S."/>
            <person name="Morin E."/>
            <person name="Drula E."/>
            <person name="Courty P.E."/>
            <person name="Chicoki N."/>
            <person name="Fauchery L."/>
            <person name="Kohler A."/>
            <person name="Kuo A."/>
            <person name="Labutti K."/>
            <person name="Pangilinan J."/>
            <person name="Lipzen A."/>
            <person name="Riley R."/>
            <person name="Andreopoulos W."/>
            <person name="He G."/>
            <person name="Johnson J."/>
            <person name="Barry K.W."/>
            <person name="Grigoriev I.V."/>
            <person name="Nagy L."/>
            <person name="Hibbett D."/>
            <person name="Henrissat B."/>
            <person name="Matheny P.B."/>
            <person name="Labbe J."/>
            <person name="Martin F."/>
        </authorList>
    </citation>
    <scope>NUCLEOTIDE SEQUENCE</scope>
    <source>
        <strain evidence="1">FP105234-sp</strain>
    </source>
</reference>
<reference evidence="1" key="2">
    <citation type="journal article" date="2022" name="New Phytol.">
        <title>Evolutionary transition to the ectomycorrhizal habit in the genomes of a hyperdiverse lineage of mushroom-forming fungi.</title>
        <authorList>
            <person name="Looney B."/>
            <person name="Miyauchi S."/>
            <person name="Morin E."/>
            <person name="Drula E."/>
            <person name="Courty P.E."/>
            <person name="Kohler A."/>
            <person name="Kuo A."/>
            <person name="LaButti K."/>
            <person name="Pangilinan J."/>
            <person name="Lipzen A."/>
            <person name="Riley R."/>
            <person name="Andreopoulos W."/>
            <person name="He G."/>
            <person name="Johnson J."/>
            <person name="Nolan M."/>
            <person name="Tritt A."/>
            <person name="Barry K.W."/>
            <person name="Grigoriev I.V."/>
            <person name="Nagy L.G."/>
            <person name="Hibbett D."/>
            <person name="Henrissat B."/>
            <person name="Matheny P.B."/>
            <person name="Labbe J."/>
            <person name="Martin F.M."/>
        </authorList>
    </citation>
    <scope>NUCLEOTIDE SEQUENCE</scope>
    <source>
        <strain evidence="1">FP105234-sp</strain>
    </source>
</reference>
<proteinExistence type="predicted"/>
<dbReference type="Proteomes" id="UP000814033">
    <property type="component" value="Unassembled WGS sequence"/>
</dbReference>
<accession>A0ACB8SA13</accession>
<comment type="caution">
    <text evidence="1">The sequence shown here is derived from an EMBL/GenBank/DDBJ whole genome shotgun (WGS) entry which is preliminary data.</text>
</comment>
<protein>
    <submittedName>
        <fullName evidence="1">MAD-domain-containing protein</fullName>
    </submittedName>
</protein>
<organism evidence="1 2">
    <name type="scientific">Auriscalpium vulgare</name>
    <dbReference type="NCBI Taxonomy" id="40419"/>
    <lineage>
        <taxon>Eukaryota</taxon>
        <taxon>Fungi</taxon>
        <taxon>Dikarya</taxon>
        <taxon>Basidiomycota</taxon>
        <taxon>Agaricomycotina</taxon>
        <taxon>Agaricomycetes</taxon>
        <taxon>Russulales</taxon>
        <taxon>Auriscalpiaceae</taxon>
        <taxon>Auriscalpium</taxon>
    </lineage>
</organism>
<sequence>MNSSNFSTPLSSSSRIPASVRTTASKRDSLAAELERDRTPFLTPSSTPADPHLSSAKRQQRSQAFTSTLAHASVERQLVAAHTAKMELESKLREKDITIERLEGDRRWLAEREKEEREEKEREQTEREEEKREADQELRRLRNALATLQQEHADLKDTHATFSRASSKTIDSQKAQLSAATRQTLLLDDELRELRRVADARSHTVEELQSQLDNMGPAPEELERRSLEDKNWGVLRDELQRQAGYVRKLEAMNARMSAELTGMRERNTSIEVLREEKRGLERKVLGVSDLRERVFRLEAELQAARKEREEWASKAARTDSASETPVSVTQSLTALRLTHARLLEEHGSTTALLRQRESELADALASTVEARAVIEQLQQSARSAQDKIARLERAAVLADREIGFLQTLNASYVSEALVEGGDGLDTAKEQHIKELELLVDEYKSQNREMQAEIEQLEKRPPLSDPKPDQIEELEKERQAAREAQKALAESEAATEQHLEKIETLEQTLFELRGEIGAGHHVPPGVRILSMKENPAQEWFDLRQAALDRLKGENDALLKRLADLETQGVHTTATNGHADLIPRESLDVVSEEKRTLEDALKQKEKQMLRLRQVFTAKSAEFREAIGAIMGVKLAFQQNGTVRVTSQYDLNAAFVFQPTSRDDGARMQLIAQGEGGPEELPQLMRNWVEIEQSIPCFLASVTLGCYETWKRNQEEQGES</sequence>
<name>A0ACB8SA13_9AGAM</name>
<evidence type="ECO:0000313" key="1">
    <source>
        <dbReference type="EMBL" id="KAI0052786.1"/>
    </source>
</evidence>
<keyword evidence="2" id="KW-1185">Reference proteome</keyword>
<dbReference type="EMBL" id="MU275843">
    <property type="protein sequence ID" value="KAI0052786.1"/>
    <property type="molecule type" value="Genomic_DNA"/>
</dbReference>
<evidence type="ECO:0000313" key="2">
    <source>
        <dbReference type="Proteomes" id="UP000814033"/>
    </source>
</evidence>
<gene>
    <name evidence="1" type="ORF">FA95DRAFT_1674824</name>
</gene>